<feature type="compositionally biased region" description="Polar residues" evidence="4">
    <location>
        <begin position="2818"/>
        <end position="2828"/>
    </location>
</feature>
<dbReference type="InterPro" id="IPR025592">
    <property type="entry name" value="DUF4347"/>
</dbReference>
<evidence type="ECO:0000256" key="4">
    <source>
        <dbReference type="SAM" id="MobiDB-lite"/>
    </source>
</evidence>
<dbReference type="GO" id="GO:0016020">
    <property type="term" value="C:membrane"/>
    <property type="evidence" value="ECO:0007669"/>
    <property type="project" value="InterPro"/>
</dbReference>
<dbReference type="RefSeq" id="WP_183750209.1">
    <property type="nucleotide sequence ID" value="NZ_JACICC010000001.1"/>
</dbReference>
<dbReference type="PROSITE" id="PS51854">
    <property type="entry name" value="CSPG"/>
    <property type="match status" value="3"/>
</dbReference>
<comment type="caution">
    <text evidence="6">The sequence shown here is derived from an EMBL/GenBank/DDBJ whole genome shotgun (WGS) entry which is preliminary data.</text>
</comment>
<keyword evidence="3" id="KW-0325">Glycoprotein</keyword>
<evidence type="ECO:0000256" key="2">
    <source>
        <dbReference type="ARBA" id="ARBA00022737"/>
    </source>
</evidence>
<dbReference type="Pfam" id="PF17963">
    <property type="entry name" value="Big_9"/>
    <property type="match status" value="1"/>
</dbReference>
<dbReference type="InterPro" id="IPR002126">
    <property type="entry name" value="Cadherin-like_dom"/>
</dbReference>
<evidence type="ECO:0000313" key="6">
    <source>
        <dbReference type="EMBL" id="MBB3808176.1"/>
    </source>
</evidence>
<feature type="region of interest" description="Disordered" evidence="4">
    <location>
        <begin position="1450"/>
        <end position="1469"/>
    </location>
</feature>
<organism evidence="6 7">
    <name type="scientific">Pseudochelatococcus contaminans</name>
    <dbReference type="NCBI Taxonomy" id="1538103"/>
    <lineage>
        <taxon>Bacteria</taxon>
        <taxon>Pseudomonadati</taxon>
        <taxon>Pseudomonadota</taxon>
        <taxon>Alphaproteobacteria</taxon>
        <taxon>Hyphomicrobiales</taxon>
        <taxon>Chelatococcaceae</taxon>
        <taxon>Pseudochelatococcus</taxon>
    </lineage>
</organism>
<dbReference type="Pfam" id="PF17803">
    <property type="entry name" value="Cadherin_4"/>
    <property type="match status" value="1"/>
</dbReference>
<dbReference type="Pfam" id="PF16184">
    <property type="entry name" value="Cadherin_3"/>
    <property type="match status" value="3"/>
</dbReference>
<feature type="region of interest" description="Disordered" evidence="4">
    <location>
        <begin position="3377"/>
        <end position="3451"/>
    </location>
</feature>
<dbReference type="Gene3D" id="2.60.40.10">
    <property type="entry name" value="Immunoglobulins"/>
    <property type="match status" value="3"/>
</dbReference>
<accession>A0A7W6EEG2</accession>
<dbReference type="PROSITE" id="PS50268">
    <property type="entry name" value="CADHERIN_2"/>
    <property type="match status" value="1"/>
</dbReference>
<keyword evidence="7" id="KW-1185">Reference proteome</keyword>
<feature type="region of interest" description="Disordered" evidence="4">
    <location>
        <begin position="1962"/>
        <end position="1994"/>
    </location>
</feature>
<feature type="region of interest" description="Disordered" evidence="4">
    <location>
        <begin position="2818"/>
        <end position="2861"/>
    </location>
</feature>
<dbReference type="GO" id="GO:0007156">
    <property type="term" value="P:homophilic cell adhesion via plasma membrane adhesion molecules"/>
    <property type="evidence" value="ECO:0007669"/>
    <property type="project" value="InterPro"/>
</dbReference>
<dbReference type="Proteomes" id="UP000537592">
    <property type="component" value="Unassembled WGS sequence"/>
</dbReference>
<dbReference type="PANTHER" id="PTHR45739:SF1">
    <property type="entry name" value="EXTRACELLULAR MATRIX ORGANIZING PROTEIN FRAS1"/>
    <property type="match status" value="1"/>
</dbReference>
<evidence type="ECO:0000313" key="7">
    <source>
        <dbReference type="Proteomes" id="UP000537592"/>
    </source>
</evidence>
<feature type="compositionally biased region" description="Low complexity" evidence="4">
    <location>
        <begin position="3407"/>
        <end position="3419"/>
    </location>
</feature>
<dbReference type="InterPro" id="IPR013783">
    <property type="entry name" value="Ig-like_fold"/>
</dbReference>
<evidence type="ECO:0000256" key="1">
    <source>
        <dbReference type="ARBA" id="ARBA00022729"/>
    </source>
</evidence>
<protein>
    <submittedName>
        <fullName evidence="6">VCBS repeat-containing protein</fullName>
    </submittedName>
</protein>
<dbReference type="InterPro" id="IPR039005">
    <property type="entry name" value="CSPG_rpt"/>
</dbReference>
<gene>
    <name evidence="6" type="ORF">FHS81_000230</name>
</gene>
<evidence type="ECO:0000259" key="5">
    <source>
        <dbReference type="PROSITE" id="PS50268"/>
    </source>
</evidence>
<dbReference type="SUPFAM" id="SSF49313">
    <property type="entry name" value="Cadherin-like"/>
    <property type="match status" value="1"/>
</dbReference>
<sequence>MKRENGFGGIAARKRRAGDGNASASNLKNAEASCIQVPSLVQGPVVVARPIPARSPALACTSGTVLTPGLALALEPRFMFDAAGVATGATVAADADASSRQQNTGAADTAGDATAADAGVADTPADVGPFGSKAEAQLIQAQSSNDTPVADIVFVDARVPDIDALQARSGVEVVILDPARDGISQVNAALAGYEGSLSSIQFISHGENGAFGVGGTTVNAATLADRGAEIARWATALTSDADILIWGCDVAGNASGQALINSLATLTGADVAASTDTTGAQLLGGDWDLEARTGTIETALPFEAAALAAWGHALDTPTITGPEGTLRVAEPSALNTAGADRVSLADWQLTSAKAGDQFTVSAIVADTDVGALTDAGGQGTAVNGGFTFTGTLDQVNGWLDQLVFAAADTELGATSAATTLTLTVTNLSDEANPSSSRAINVEVTPSNDPVAVNDGALTVVEGSIGTVVTPDALNAIDPEVLKGSQHNAQIVYRLDAEPAHGYLTLGGTRIGSGSVFTQKDVVDGKLKYIHTAKGSLQNTADSFSVLVNDGATPIDLSDTATVAITITPVNQAPSIGGSGAIYEGQPANATVNGVPQSVVGQFITASGGGDPQDTADALSVRLTSLAGHGTLYFSGTATIDGVDQMLDNHAITQDDINRGFTFAYSDRGGLTYANNGVDDPATRRPPADSFGVEVIDAGGGTGVPATAAGTISLNIRAVNDEPVWVETSTRTATVDNSFIVPLTAAMLNATDVDSADANITFLVTEQSQLDQGRLVLDNGGTKTFIPAGGTFTLADVKAGRVSYYQLAGAKAGDTDAFTFQVLDNAVSPHWDASGNQFERPGGIYNGPLPTDKLRDFTFTINLQETPTGTGVGGGIDDPTRAISTISSNYAGQKPGDVTRGHLQEGGTVTLGDGSGTNPGLSYTADGVTPEQVVYTIRGFEGGDFGGWNGSLQKQVDGGGWVALDVYDTFTQADLNKGRVRYVHNGGEDFESRVNLRASAGILVDDGAGGLTPDEWNTGFTFYVTPVNDAPVATGSSTNVIAEGSSLALTTAHLRINDADDATSEAYLEDSETLQGGGDNFAYNNGDLLTFQLSELPTHGHLEFRDDSGNWQSVTLSTVLQANWITGDSATTRLRYVHDGGEGTTDSIKVRATDRWGATSDIATVSFVTIPKNDPPQIANLPTAADPVLPAGETAPDAVTGPAANNPLLLPYEGAFSQITAAMLHAVDPDSTAEQVQYRITAAPAHGRIAYSTDGVRFTTIAVGSSFTQADVDAGRIYYLHNGDESANSAYPNAPDDKFVFTLSDGAAEQTGNEFWIYVQPANDPPRVNAPTGPVPVADTPTALPGFSVTDPDLTQVVSGEQDFLQVVVRLLDKNGNPFSATDYAGATIGYAASGVVVVDGKAGAGDYLVLQGTRAQINGALAGLTVGFAGDRDEVYQVQVVADDRLREANGTLQGGANGGTQNQPKPLLTPATPVPATELDYYSARTIPDTLAGNVAASAVTIYASTDNDPATLTVTKNNLDLYEDQVTNIGGQIVFDITDAESDAFGTPVTVTLSVPSGTLNVGSTLPAGIASVGGRGTGTLTVTGTASTIEAFLNSSLTYQSASNVNHDLNGAADGDVTLTVSFSDTGSQIGSGGAQNPAPVDIALTILPVNDPPTVSVSGSGTIVATGEIAVPGFSVGDVDINGDAGGIAAGEADFLQVTVRVTNTNGVPLAANDYANGTEDFITIKSTTAPAGLVVDGTYDGTGSVLVLRGSLTDINTYLAGLTVNFSGPLSNNDAPLQVQVIADDRMRDINTGALTGTAANGGENNKTGGGTQAVPITVFDPYVHSTGQLGSLNLLTNVHAAHRTIFPTSVNDPATIEVPSQRQNEGSATYRLNGIVIADPDAVGSPFDVTVKLDPGFTFAALNGGGALSDGNTTAKFRGTQTQISNWVNNLTVNLPVTDGLATDWNGSFGVTITVDDNGNHGSRPGSLVGDTDDTSSNPGDFDYKNGTDPDLVTTRSFTVTIGAVNDAPVVQQVGGSTETSLGTINEDTVNPAGKTVEDLFRPYFTDSIDTIASGSDSDNFAGVVVNGLATNPDQGVWQYSTDNGASWTEIGARNDATGLYLASDALIRFVPAADFHGAPAKLTVRLAEDNAYDDNPTGPALPASGNQVDVSSGNNGGTTHYSTGTVTLGVTVANVNDRPTISNATLPQIVEDSTNPAGRTVSQLFGDSFGDGADNQSAIAGGGNASTPLGGIAIVGNAADPAQGVWQYHAGSGWVDVSTSLSDASTLLLPPDTLIRFLPAPDYNGTPGGLTVRATDTPVAAIQVGADITGDVSDVAGSTSHWSVTKTLTTSVSPVNDAPVLSGTTLDGATVNVTERDGVNTGTTTVNLVTGSVLRDIDTATTPGLDAGTFGAGRIEVTLGNYAPGDLLTTTIQPAGVQVNTVIDAAGWTLVISLDADTTYAEVQSILDGIVFRNTSDNPTDFGNKTTRPYTIVIYDGVNTDPQGDTAGAGGSLRSNELTGIIRIAAENDPPVAHNNTNRVVESVVTSGSISTATGNVILDAGPDGKVDSDPDTPASELRLVSITSISGGTQAVDNTAPVELVGQYGKLTINADGSYVYTLNNDDPAVNGLKTGDTLSDIFSYVISDGALQSNTATLTIAIDGRTDGTPAITPADVNGPGANGHATVYERGLTDGVPGTGDESTTGTITVNAPDGLDKIRIGNVDVSLPQLHDLAANNVAIDTGEGTLTLTGFTPTDGPDAAPVSGTVTYTYVLKDAVDQPNAVSSLDNIDLSVTDRGGGTSSGTLVIQIIDDVPVAVDDSNAITRGAASDTVTGNVVTSGPGQDLPGADGASVTGVTKGDASGSPDLTAPTDVTPTNKAVVTGEYGTLTLYADGSYSYTLDNTNPTVAALQTGTTIDDVFTYRLTDSDGDFDLATLTITIGGKADGLPGITPADVNGPDANGHATVEERGLPDGSDPASGTDVTGGTIDITAPNGISGISVGGRDISPAELAALGTQPIVITTPSGTLTLTGFTPTGGPAGSPTSGTLTYTYQLDGSVSRPAGGGEVTDPISLTVTDTFNGSSDGTLTIRIVDDGPLAQNDSAAIDKGAASNAITGNVTPNDVAGADGFGPGGAVTGIGFDHDGDPSTPALPRNPGESFATAYGTLVLNADGSYVYTLDKANPAVIALGTGATLLETLTYTITDADGDTSVATLTITINGSDPEPVLPPDEEIPDQDIGTPGELPPAIDIVEPEDNPIATPLVTRTLPVITDWSRENLRPSLEGWPIHRYTTTRQTVMQQVMFRYSGDMTASNLFYEATLGRNQALPAWISFDPYTQTVIALPYDDVEPGVYIVRVAARDAAGNEAVSTVTIHVLQDNHKSFEAIRTRAVPDEPQPDDQPAPGQLEPEVQQPEPQPEATPPQEAVPPESSPETPEPSPDAPETAPPAEPGVQQEPEIEAFLDRGIGRQSLTDILLQSGTSGRTIEMAQLLEALGSEARSTSTVGEAAIGRPVP</sequence>
<dbReference type="InterPro" id="IPR051561">
    <property type="entry name" value="FRAS1_ECM"/>
</dbReference>
<dbReference type="PANTHER" id="PTHR45739">
    <property type="entry name" value="MATRIX PROTEIN, PUTATIVE-RELATED"/>
    <property type="match status" value="1"/>
</dbReference>
<dbReference type="InterPro" id="IPR040853">
    <property type="entry name" value="RapA2_cadherin-like"/>
</dbReference>
<dbReference type="NCBIfam" id="TIGR01965">
    <property type="entry name" value="VCBS_repeat"/>
    <property type="match status" value="3"/>
</dbReference>
<feature type="region of interest" description="Disordered" evidence="4">
    <location>
        <begin position="2946"/>
        <end position="2967"/>
    </location>
</feature>
<dbReference type="InterPro" id="IPR015919">
    <property type="entry name" value="Cadherin-like_sf"/>
</dbReference>
<feature type="compositionally biased region" description="Low complexity" evidence="4">
    <location>
        <begin position="3385"/>
        <end position="3399"/>
    </location>
</feature>
<name>A0A7W6EEG2_9HYPH</name>
<dbReference type="GO" id="GO:0009653">
    <property type="term" value="P:anatomical structure morphogenesis"/>
    <property type="evidence" value="ECO:0007669"/>
    <property type="project" value="TreeGrafter"/>
</dbReference>
<proteinExistence type="predicted"/>
<dbReference type="InterPro" id="IPR010221">
    <property type="entry name" value="VCBS_dom"/>
</dbReference>
<feature type="domain" description="Cadherin" evidence="5">
    <location>
        <begin position="465"/>
        <end position="575"/>
    </location>
</feature>
<dbReference type="Pfam" id="PF14252">
    <property type="entry name" value="DUF4347"/>
    <property type="match status" value="1"/>
</dbReference>
<dbReference type="GO" id="GO:0005509">
    <property type="term" value="F:calcium ion binding"/>
    <property type="evidence" value="ECO:0007669"/>
    <property type="project" value="InterPro"/>
</dbReference>
<keyword evidence="2" id="KW-0677">Repeat</keyword>
<dbReference type="EMBL" id="JACICC010000001">
    <property type="protein sequence ID" value="MBB3808176.1"/>
    <property type="molecule type" value="Genomic_DNA"/>
</dbReference>
<feature type="compositionally biased region" description="Pro residues" evidence="4">
    <location>
        <begin position="3420"/>
        <end position="3435"/>
    </location>
</feature>
<evidence type="ECO:0000256" key="3">
    <source>
        <dbReference type="ARBA" id="ARBA00023180"/>
    </source>
</evidence>
<reference evidence="6 7" key="1">
    <citation type="submission" date="2020-08" db="EMBL/GenBank/DDBJ databases">
        <title>Genomic Encyclopedia of Type Strains, Phase IV (KMG-IV): sequencing the most valuable type-strain genomes for metagenomic binning, comparative biology and taxonomic classification.</title>
        <authorList>
            <person name="Goeker M."/>
        </authorList>
    </citation>
    <scope>NUCLEOTIDE SEQUENCE [LARGE SCALE GENOMIC DNA]</scope>
    <source>
        <strain evidence="6 7">DSM 28760</strain>
    </source>
</reference>
<dbReference type="CDD" id="cd11304">
    <property type="entry name" value="Cadherin_repeat"/>
    <property type="match status" value="1"/>
</dbReference>
<feature type="region of interest" description="Disordered" evidence="4">
    <location>
        <begin position="1"/>
        <end position="24"/>
    </location>
</feature>
<keyword evidence="1" id="KW-0732">Signal</keyword>